<comment type="caution">
    <text evidence="1">The sequence shown here is derived from an EMBL/GenBank/DDBJ whole genome shotgun (WGS) entry which is preliminary data.</text>
</comment>
<reference evidence="1" key="1">
    <citation type="submission" date="2016-01" db="EMBL/GenBank/DDBJ databases">
        <authorList>
            <person name="Peeters C."/>
        </authorList>
    </citation>
    <scope>NUCLEOTIDE SEQUENCE</scope>
    <source>
        <strain evidence="1">LMG 29321</strain>
    </source>
</reference>
<keyword evidence="2" id="KW-1185">Reference proteome</keyword>
<dbReference type="AlphaFoldDB" id="A0A158EH45"/>
<dbReference type="Proteomes" id="UP000071859">
    <property type="component" value="Unassembled WGS sequence"/>
</dbReference>
<evidence type="ECO:0000313" key="2">
    <source>
        <dbReference type="Proteomes" id="UP000071859"/>
    </source>
</evidence>
<dbReference type="EMBL" id="FCOX02000103">
    <property type="protein sequence ID" value="SAL06158.1"/>
    <property type="molecule type" value="Genomic_DNA"/>
</dbReference>
<organism evidence="1 2">
    <name type="scientific">Caballeronia calidae</name>
    <dbReference type="NCBI Taxonomy" id="1777139"/>
    <lineage>
        <taxon>Bacteria</taxon>
        <taxon>Pseudomonadati</taxon>
        <taxon>Pseudomonadota</taxon>
        <taxon>Betaproteobacteria</taxon>
        <taxon>Burkholderiales</taxon>
        <taxon>Burkholderiaceae</taxon>
        <taxon>Caballeronia</taxon>
    </lineage>
</organism>
<proteinExistence type="predicted"/>
<name>A0A158EH45_9BURK</name>
<gene>
    <name evidence="1" type="ORF">AWB78_07909</name>
</gene>
<accession>A0A158EH45</accession>
<sequence length="143" mass="16525">MLVTDASWAESDPVRRALAHPLLAWQCFGWTSERPIYLALAPRRLSEWTENLPEGWVCYAEILPYLAALCGADQLRVFVYEDLLRLRPVTGLWRKRDDPKAEAGYWSSTTSGGLKPPYRTIERFSPGPEFVQELQFGRDRPRR</sequence>
<evidence type="ECO:0000313" key="1">
    <source>
        <dbReference type="EMBL" id="SAL06158.1"/>
    </source>
</evidence>
<protein>
    <submittedName>
        <fullName evidence="1">Uncharacterized protein</fullName>
    </submittedName>
</protein>